<evidence type="ECO:0000313" key="2">
    <source>
        <dbReference type="EMBL" id="KAK8097048.1"/>
    </source>
</evidence>
<accession>A0AAW0Q8K8</accession>
<comment type="caution">
    <text evidence="2">The sequence shown here is derived from an EMBL/GenBank/DDBJ whole genome shotgun (WGS) entry which is preliminary data.</text>
</comment>
<dbReference type="AlphaFoldDB" id="A0AAW0Q8K8"/>
<dbReference type="Proteomes" id="UP001392437">
    <property type="component" value="Unassembled WGS sequence"/>
</dbReference>
<name>A0AAW0Q8K8_9PEZI</name>
<organism evidence="2 3">
    <name type="scientific">Apiospora kogelbergensis</name>
    <dbReference type="NCBI Taxonomy" id="1337665"/>
    <lineage>
        <taxon>Eukaryota</taxon>
        <taxon>Fungi</taxon>
        <taxon>Dikarya</taxon>
        <taxon>Ascomycota</taxon>
        <taxon>Pezizomycotina</taxon>
        <taxon>Sordariomycetes</taxon>
        <taxon>Xylariomycetidae</taxon>
        <taxon>Amphisphaeriales</taxon>
        <taxon>Apiosporaceae</taxon>
        <taxon>Apiospora</taxon>
    </lineage>
</organism>
<proteinExistence type="predicted"/>
<dbReference type="EMBL" id="JAQQWP010000010">
    <property type="protein sequence ID" value="KAK8097048.1"/>
    <property type="molecule type" value="Genomic_DNA"/>
</dbReference>
<evidence type="ECO:0000256" key="1">
    <source>
        <dbReference type="SAM" id="MobiDB-lite"/>
    </source>
</evidence>
<feature type="region of interest" description="Disordered" evidence="1">
    <location>
        <begin position="246"/>
        <end position="306"/>
    </location>
</feature>
<gene>
    <name evidence="2" type="ORF">PG999_012992</name>
</gene>
<keyword evidence="3" id="KW-1185">Reference proteome</keyword>
<protein>
    <submittedName>
        <fullName evidence="2">Uncharacterized protein</fullName>
    </submittedName>
</protein>
<sequence>MFALLQVQDPLPPDTHPAVAALSNLHWAKYEDAEKALKAAAEQAGFGVSKSCAESKDPVLDIYRRHVFSCWKAKAKAPSRTKIEAAALVPPEKKRKRESTKGTCEWQGVIKSSTRDNIWTFSYVKGRNRHDHDMELDAAGIPTNRKRARDDLGIAAEVETLAIHPRATTTGILEEIQRRHSGIQLKRHDVNNMLKKFKEDESSAAPVEGQQYVNLSWTRPGFWYRVISKLPPESRMIVWDELQKHNGGAADAPGSPDYAQQLGPGRPPAPAMNSMVFSSSGMGGQAPHPPGMVQPGLDQIGLGTGP</sequence>
<evidence type="ECO:0000313" key="3">
    <source>
        <dbReference type="Proteomes" id="UP001392437"/>
    </source>
</evidence>
<reference evidence="2 3" key="1">
    <citation type="submission" date="2023-01" db="EMBL/GenBank/DDBJ databases">
        <title>Analysis of 21 Apiospora genomes using comparative genomics revels a genus with tremendous synthesis potential of carbohydrate active enzymes and secondary metabolites.</title>
        <authorList>
            <person name="Sorensen T."/>
        </authorList>
    </citation>
    <scope>NUCLEOTIDE SEQUENCE [LARGE SCALE GENOMIC DNA]</scope>
    <source>
        <strain evidence="2 3">CBS 117206</strain>
    </source>
</reference>